<feature type="compositionally biased region" description="Basic and acidic residues" evidence="1">
    <location>
        <begin position="1"/>
        <end position="11"/>
    </location>
</feature>
<keyword evidence="3" id="KW-1185">Reference proteome</keyword>
<dbReference type="Proteomes" id="UP000279236">
    <property type="component" value="Unassembled WGS sequence"/>
</dbReference>
<gene>
    <name evidence="2" type="ORF">EHS24_009110</name>
</gene>
<dbReference type="AlphaFoldDB" id="A0A427XNW9"/>
<evidence type="ECO:0000313" key="3">
    <source>
        <dbReference type="Proteomes" id="UP000279236"/>
    </source>
</evidence>
<reference evidence="2 3" key="1">
    <citation type="submission" date="2018-11" db="EMBL/GenBank/DDBJ databases">
        <title>Genome sequence of Apiotrichum porosum DSM 27194.</title>
        <authorList>
            <person name="Aliyu H."/>
            <person name="Gorte O."/>
            <person name="Ochsenreither K."/>
        </authorList>
    </citation>
    <scope>NUCLEOTIDE SEQUENCE [LARGE SCALE GENOMIC DNA]</scope>
    <source>
        <strain evidence="2 3">DSM 27194</strain>
    </source>
</reference>
<dbReference type="GeneID" id="39593653"/>
<organism evidence="2 3">
    <name type="scientific">Apiotrichum porosum</name>
    <dbReference type="NCBI Taxonomy" id="105984"/>
    <lineage>
        <taxon>Eukaryota</taxon>
        <taxon>Fungi</taxon>
        <taxon>Dikarya</taxon>
        <taxon>Basidiomycota</taxon>
        <taxon>Agaricomycotina</taxon>
        <taxon>Tremellomycetes</taxon>
        <taxon>Trichosporonales</taxon>
        <taxon>Trichosporonaceae</taxon>
        <taxon>Apiotrichum</taxon>
    </lineage>
</organism>
<comment type="caution">
    <text evidence="2">The sequence shown here is derived from an EMBL/GenBank/DDBJ whole genome shotgun (WGS) entry which is preliminary data.</text>
</comment>
<proteinExistence type="predicted"/>
<dbReference type="RefSeq" id="XP_028475477.1">
    <property type="nucleotide sequence ID" value="XM_028624405.1"/>
</dbReference>
<feature type="compositionally biased region" description="Acidic residues" evidence="1">
    <location>
        <begin position="12"/>
        <end position="24"/>
    </location>
</feature>
<evidence type="ECO:0000256" key="1">
    <source>
        <dbReference type="SAM" id="MobiDB-lite"/>
    </source>
</evidence>
<sequence>MSESPTPREQDAAEDDADKGEDQDTGFQALTTFTFQAPGEFLPATTRSVPLQDSAALEAASMRSMSFIERFGTIRERVSTMAASDPGFMDRQVALGLVDSVRDTWPRVLQTRIDTHLLYPGLGRERTFYRLCFDFLVLVRVLNGLLQRSRLGDLVLNLHGFRMPDHTPTLAFVLVGRQ</sequence>
<dbReference type="EMBL" id="RSCE01000008">
    <property type="protein sequence ID" value="RSH80530.1"/>
    <property type="molecule type" value="Genomic_DNA"/>
</dbReference>
<feature type="region of interest" description="Disordered" evidence="1">
    <location>
        <begin position="1"/>
        <end position="24"/>
    </location>
</feature>
<name>A0A427XNW9_9TREE</name>
<evidence type="ECO:0000313" key="2">
    <source>
        <dbReference type="EMBL" id="RSH80530.1"/>
    </source>
</evidence>
<accession>A0A427XNW9</accession>
<protein>
    <submittedName>
        <fullName evidence="2">Uncharacterized protein</fullName>
    </submittedName>
</protein>